<dbReference type="Pfam" id="PF12893">
    <property type="entry name" value="Lumazine_bd_2"/>
    <property type="match status" value="1"/>
</dbReference>
<dbReference type="Gene3D" id="3.10.450.50">
    <property type="match status" value="1"/>
</dbReference>
<sequence>MQKLQSLLIILFIILNACSKKKPSMEEEKIKLLINECYLNGALNTMKTQEMRRGYHKDFAIFYKEGTSLQKLPLENWITMVETYKNGPDHNNGLRSFKGEIAQIDITQDAAFVKLKLYRNNTLIFTDYITLLKFEKQWQIVTKIYHSHIKNPWVL</sequence>
<accession>A0ABW5N9P8</accession>
<dbReference type="EMBL" id="JBHULX010000017">
    <property type="protein sequence ID" value="MFD2591273.1"/>
    <property type="molecule type" value="Genomic_DNA"/>
</dbReference>
<protein>
    <submittedName>
        <fullName evidence="1">Nuclear transport factor 2 family protein</fullName>
    </submittedName>
</protein>
<dbReference type="InterPro" id="IPR032710">
    <property type="entry name" value="NTF2-like_dom_sf"/>
</dbReference>
<gene>
    <name evidence="1" type="ORF">ACFSTE_10595</name>
</gene>
<organism evidence="1 2">
    <name type="scientific">Aquimarina hainanensis</name>
    <dbReference type="NCBI Taxonomy" id="1578017"/>
    <lineage>
        <taxon>Bacteria</taxon>
        <taxon>Pseudomonadati</taxon>
        <taxon>Bacteroidota</taxon>
        <taxon>Flavobacteriia</taxon>
        <taxon>Flavobacteriales</taxon>
        <taxon>Flavobacteriaceae</taxon>
        <taxon>Aquimarina</taxon>
    </lineage>
</organism>
<evidence type="ECO:0000313" key="1">
    <source>
        <dbReference type="EMBL" id="MFD2591273.1"/>
    </source>
</evidence>
<comment type="caution">
    <text evidence="1">The sequence shown here is derived from an EMBL/GenBank/DDBJ whole genome shotgun (WGS) entry which is preliminary data.</text>
</comment>
<proteinExistence type="predicted"/>
<reference evidence="2" key="1">
    <citation type="journal article" date="2019" name="Int. J. Syst. Evol. Microbiol.">
        <title>The Global Catalogue of Microorganisms (GCM) 10K type strain sequencing project: providing services to taxonomists for standard genome sequencing and annotation.</title>
        <authorList>
            <consortium name="The Broad Institute Genomics Platform"/>
            <consortium name="The Broad Institute Genome Sequencing Center for Infectious Disease"/>
            <person name="Wu L."/>
            <person name="Ma J."/>
        </authorList>
    </citation>
    <scope>NUCLEOTIDE SEQUENCE [LARGE SCALE GENOMIC DNA]</scope>
    <source>
        <strain evidence="2">KCTC 42423</strain>
    </source>
</reference>
<dbReference type="SUPFAM" id="SSF54427">
    <property type="entry name" value="NTF2-like"/>
    <property type="match status" value="1"/>
</dbReference>
<dbReference type="InterPro" id="IPR039437">
    <property type="entry name" value="FrzH/put_lumazine-bd"/>
</dbReference>
<dbReference type="RefSeq" id="WP_378256415.1">
    <property type="nucleotide sequence ID" value="NZ_JBHSJV010000001.1"/>
</dbReference>
<dbReference type="Proteomes" id="UP001597459">
    <property type="component" value="Unassembled WGS sequence"/>
</dbReference>
<keyword evidence="2" id="KW-1185">Reference proteome</keyword>
<evidence type="ECO:0000313" key="2">
    <source>
        <dbReference type="Proteomes" id="UP001597459"/>
    </source>
</evidence>
<name>A0ABW5N9P8_9FLAO</name>